<feature type="site" description="Part of a proton relay during catalysis" evidence="12">
    <location>
        <position position="56"/>
    </location>
</feature>
<keyword evidence="6 12" id="KW-0028">Amino-acid biosynthesis</keyword>
<comment type="similarity">
    <text evidence="3 12 13">Belongs to the DapA family.</text>
</comment>
<comment type="subcellular location">
    <subcellularLocation>
        <location evidence="12">Cytoplasm</location>
    </subcellularLocation>
</comment>
<dbReference type="PIRSF" id="PIRSF001365">
    <property type="entry name" value="DHDPS"/>
    <property type="match status" value="1"/>
</dbReference>
<feature type="binding site" evidence="12">
    <location>
        <position position="57"/>
    </location>
    <ligand>
        <name>pyruvate</name>
        <dbReference type="ChEBI" id="CHEBI:15361"/>
    </ligand>
</feature>
<reference evidence="16" key="1">
    <citation type="submission" date="2022-11" db="EMBL/GenBank/DDBJ databases">
        <title>Complete Genome Sequences of three Polynucleobacter sp. Subcluster PnecC Strains KF022, KF023, and KF032 Isolated from a Shallow Eutrophic Lake in Japan.</title>
        <authorList>
            <person name="Ogata Y."/>
            <person name="Watanabe K."/>
            <person name="Takemine S."/>
            <person name="Shindo C."/>
            <person name="Kurokawa R."/>
            <person name="Suda W."/>
        </authorList>
    </citation>
    <scope>NUCLEOTIDE SEQUENCE</scope>
    <source>
        <strain evidence="16">KF023</strain>
    </source>
</reference>
<accession>A0A9C7CVI7</accession>
<evidence type="ECO:0000256" key="1">
    <source>
        <dbReference type="ARBA" id="ARBA00003294"/>
    </source>
</evidence>
<dbReference type="GO" id="GO:0005829">
    <property type="term" value="C:cytosol"/>
    <property type="evidence" value="ECO:0007669"/>
    <property type="project" value="TreeGrafter"/>
</dbReference>
<evidence type="ECO:0000256" key="14">
    <source>
        <dbReference type="PIRSR" id="PIRSR001365-1"/>
    </source>
</evidence>
<dbReference type="EMBL" id="AP026973">
    <property type="protein sequence ID" value="BDT77074.1"/>
    <property type="molecule type" value="Genomic_DNA"/>
</dbReference>
<dbReference type="PANTHER" id="PTHR12128:SF66">
    <property type="entry name" value="4-HYDROXY-2-OXOGLUTARATE ALDOLASE, MITOCHONDRIAL"/>
    <property type="match status" value="1"/>
</dbReference>
<dbReference type="KEGG" id="pyt:PKF023_08770"/>
<feature type="binding site" evidence="12 15">
    <location>
        <position position="219"/>
    </location>
    <ligand>
        <name>pyruvate</name>
        <dbReference type="ChEBI" id="CHEBI:15361"/>
    </ligand>
</feature>
<dbReference type="Gene3D" id="3.20.20.70">
    <property type="entry name" value="Aldolase class I"/>
    <property type="match status" value="1"/>
</dbReference>
<name>A0A9C7CVI7_9BURK</name>
<feature type="site" description="Part of a proton relay during catalysis" evidence="12">
    <location>
        <position position="119"/>
    </location>
</feature>
<evidence type="ECO:0000256" key="4">
    <source>
        <dbReference type="ARBA" id="ARBA00012086"/>
    </source>
</evidence>
<keyword evidence="5 12" id="KW-0963">Cytoplasm</keyword>
<evidence type="ECO:0000313" key="16">
    <source>
        <dbReference type="EMBL" id="BDT77074.1"/>
    </source>
</evidence>
<dbReference type="SMART" id="SM01130">
    <property type="entry name" value="DHDPS"/>
    <property type="match status" value="1"/>
</dbReference>
<dbReference type="InterPro" id="IPR005263">
    <property type="entry name" value="DapA"/>
</dbReference>
<protein>
    <recommendedName>
        <fullName evidence="4 12">4-hydroxy-tetrahydrodipicolinate synthase</fullName>
        <shortName evidence="12">HTPA synthase</shortName>
        <ecNumber evidence="4 12">4.3.3.7</ecNumber>
    </recommendedName>
</protein>
<comment type="catalytic activity">
    <reaction evidence="11 12">
        <text>L-aspartate 4-semialdehyde + pyruvate = (2S,4S)-4-hydroxy-2,3,4,5-tetrahydrodipicolinate + H2O + H(+)</text>
        <dbReference type="Rhea" id="RHEA:34171"/>
        <dbReference type="ChEBI" id="CHEBI:15361"/>
        <dbReference type="ChEBI" id="CHEBI:15377"/>
        <dbReference type="ChEBI" id="CHEBI:15378"/>
        <dbReference type="ChEBI" id="CHEBI:67139"/>
        <dbReference type="ChEBI" id="CHEBI:537519"/>
        <dbReference type="EC" id="4.3.3.7"/>
    </reaction>
</comment>
<dbReference type="CDD" id="cd00950">
    <property type="entry name" value="DHDPS"/>
    <property type="match status" value="1"/>
</dbReference>
<dbReference type="EC" id="4.3.3.7" evidence="4 12"/>
<evidence type="ECO:0000256" key="6">
    <source>
        <dbReference type="ARBA" id="ARBA00022605"/>
    </source>
</evidence>
<evidence type="ECO:0000256" key="2">
    <source>
        <dbReference type="ARBA" id="ARBA00005120"/>
    </source>
</evidence>
<keyword evidence="10 12" id="KW-0704">Schiff base</keyword>
<feature type="active site" description="Schiff-base intermediate with substrate" evidence="12 14">
    <location>
        <position position="173"/>
    </location>
</feature>
<dbReference type="PANTHER" id="PTHR12128">
    <property type="entry name" value="DIHYDRODIPICOLINATE SYNTHASE"/>
    <property type="match status" value="1"/>
</dbReference>
<evidence type="ECO:0000256" key="3">
    <source>
        <dbReference type="ARBA" id="ARBA00007592"/>
    </source>
</evidence>
<comment type="subunit">
    <text evidence="12">Homotetramer; dimer of dimers.</text>
</comment>
<dbReference type="Pfam" id="PF00701">
    <property type="entry name" value="DHDPS"/>
    <property type="match status" value="1"/>
</dbReference>
<dbReference type="GO" id="GO:0019877">
    <property type="term" value="P:diaminopimelate biosynthetic process"/>
    <property type="evidence" value="ECO:0007669"/>
    <property type="project" value="UniProtKB-UniRule"/>
</dbReference>
<dbReference type="InterPro" id="IPR013785">
    <property type="entry name" value="Aldolase_TIM"/>
</dbReference>
<sequence>MTNTAHSKGIKKPIAGSMPAIVTPMFEDGSLDYASLRSLLDWHVAEGTDGIVIVGTSGESPTVSVEEHCELIRVTVEQIAGRIPVIAGTGGNSTIEAIELTKYAKQVGADASLQVVPYYNKPTQEGMYAHFKKIAESVDLPVILYNVPGRTVADLVGDTVVRLAGVPGIIGIKEATGSLERGTLLINDLKRAGHQDFSVFSGDDLTAAMLMLMGGKGNISVTANIAPRLMHELCVAAMSDDVKRTREIQYQLIAVHKAMFTEANPIPVKWALHEMGKITSGIRLPLTPLSNSLREPLKAALKQANLL</sequence>
<evidence type="ECO:0000256" key="7">
    <source>
        <dbReference type="ARBA" id="ARBA00022915"/>
    </source>
</evidence>
<evidence type="ECO:0000256" key="11">
    <source>
        <dbReference type="ARBA" id="ARBA00047836"/>
    </source>
</evidence>
<dbReference type="PRINTS" id="PR00146">
    <property type="entry name" value="DHPICSNTHASE"/>
</dbReference>
<proteinExistence type="inferred from homology"/>
<feature type="active site" description="Proton donor/acceptor" evidence="12 14">
    <location>
        <position position="145"/>
    </location>
</feature>
<comment type="pathway">
    <text evidence="2 12">Amino-acid biosynthesis; L-lysine biosynthesis via DAP pathway; (S)-tetrahydrodipicolinate from L-aspartate: step 3/4.</text>
</comment>
<gene>
    <name evidence="12 16" type="primary">dapA</name>
    <name evidence="16" type="ORF">PKF023_08770</name>
</gene>
<keyword evidence="7 12" id="KW-0220">Diaminopimelate biosynthesis</keyword>
<evidence type="ECO:0000256" key="8">
    <source>
        <dbReference type="ARBA" id="ARBA00023154"/>
    </source>
</evidence>
<comment type="caution">
    <text evidence="12">Was originally thought to be a dihydrodipicolinate synthase (DHDPS), catalyzing the condensation of (S)-aspartate-beta-semialdehyde [(S)-ASA] and pyruvate to dihydrodipicolinate (DHDP). However, it was shown in E.coli that the product of the enzymatic reaction is not dihydrodipicolinate but in fact (4S)-4-hydroxy-2,3,4,5-tetrahydro-(2S)-dipicolinic acid (HTPA), and that the consecutive dehydration reaction leading to DHDP is not spontaneous but catalyzed by DapB.</text>
</comment>
<keyword evidence="9 12" id="KW-0456">Lyase</keyword>
<keyword evidence="8 12" id="KW-0457">Lysine biosynthesis</keyword>
<dbReference type="GO" id="GO:0009089">
    <property type="term" value="P:lysine biosynthetic process via diaminopimelate"/>
    <property type="evidence" value="ECO:0007669"/>
    <property type="project" value="UniProtKB-UniRule"/>
</dbReference>
<organism evidence="16">
    <name type="scientific">Polynucleobacter yangtzensis</name>
    <dbReference type="NCBI Taxonomy" id="1743159"/>
    <lineage>
        <taxon>Bacteria</taxon>
        <taxon>Pseudomonadati</taxon>
        <taxon>Pseudomonadota</taxon>
        <taxon>Betaproteobacteria</taxon>
        <taxon>Burkholderiales</taxon>
        <taxon>Burkholderiaceae</taxon>
        <taxon>Polynucleobacter</taxon>
    </lineage>
</organism>
<dbReference type="Proteomes" id="UP001211097">
    <property type="component" value="Chromosome"/>
</dbReference>
<dbReference type="PROSITE" id="PS00666">
    <property type="entry name" value="DHDPS_2"/>
    <property type="match status" value="1"/>
</dbReference>
<dbReference type="GO" id="GO:0008840">
    <property type="term" value="F:4-hydroxy-tetrahydrodipicolinate synthase activity"/>
    <property type="evidence" value="ECO:0007669"/>
    <property type="project" value="UniProtKB-UniRule"/>
</dbReference>
<comment type="function">
    <text evidence="1 12">Catalyzes the condensation of (S)-aspartate-beta-semialdehyde [(S)-ASA] and pyruvate to 4-hydroxy-tetrahydrodipicolinate (HTPA).</text>
</comment>
<evidence type="ECO:0000256" key="12">
    <source>
        <dbReference type="HAMAP-Rule" id="MF_00418"/>
    </source>
</evidence>
<dbReference type="InterPro" id="IPR002220">
    <property type="entry name" value="DapA-like"/>
</dbReference>
<evidence type="ECO:0000256" key="10">
    <source>
        <dbReference type="ARBA" id="ARBA00023270"/>
    </source>
</evidence>
<evidence type="ECO:0000256" key="5">
    <source>
        <dbReference type="ARBA" id="ARBA00022490"/>
    </source>
</evidence>
<evidence type="ECO:0000256" key="13">
    <source>
        <dbReference type="PIRNR" id="PIRNR001365"/>
    </source>
</evidence>
<dbReference type="HAMAP" id="MF_00418">
    <property type="entry name" value="DapA"/>
    <property type="match status" value="1"/>
</dbReference>
<evidence type="ECO:0000256" key="9">
    <source>
        <dbReference type="ARBA" id="ARBA00023239"/>
    </source>
</evidence>
<dbReference type="InterPro" id="IPR020625">
    <property type="entry name" value="Schiff_base-form_aldolases_AS"/>
</dbReference>
<dbReference type="AlphaFoldDB" id="A0A9C7CVI7"/>
<dbReference type="NCBIfam" id="TIGR00674">
    <property type="entry name" value="dapA"/>
    <property type="match status" value="1"/>
</dbReference>
<evidence type="ECO:0000256" key="15">
    <source>
        <dbReference type="PIRSR" id="PIRSR001365-2"/>
    </source>
</evidence>
<dbReference type="SUPFAM" id="SSF51569">
    <property type="entry name" value="Aldolase"/>
    <property type="match status" value="1"/>
</dbReference>